<reference evidence="12" key="2">
    <citation type="submission" date="2021-08" db="EMBL/GenBank/DDBJ databases">
        <authorList>
            <person name="Tani A."/>
            <person name="Ola A."/>
            <person name="Ogura Y."/>
            <person name="Katsura K."/>
            <person name="Hayashi T."/>
        </authorList>
    </citation>
    <scope>NUCLEOTIDE SEQUENCE</scope>
    <source>
        <strain evidence="12">DSM 21893</strain>
    </source>
</reference>
<dbReference type="CDD" id="cd04187">
    <property type="entry name" value="DPM1_like_bac"/>
    <property type="match status" value="1"/>
</dbReference>
<reference evidence="12" key="1">
    <citation type="journal article" date="2016" name="Front. Microbiol.">
        <title>Genome Sequence of the Piezophilic, Mesophilic Sulfate-Reducing Bacterium Desulfovibrio indicus J2T.</title>
        <authorList>
            <person name="Cao J."/>
            <person name="Maignien L."/>
            <person name="Shao Z."/>
            <person name="Alain K."/>
            <person name="Jebbar M."/>
        </authorList>
    </citation>
    <scope>NUCLEOTIDE SEQUENCE</scope>
    <source>
        <strain evidence="12">DSM 21893</strain>
    </source>
</reference>
<feature type="transmembrane region" description="Helical" evidence="10">
    <location>
        <begin position="290"/>
        <end position="315"/>
    </location>
</feature>
<feature type="compositionally biased region" description="Basic and acidic residues" evidence="9">
    <location>
        <begin position="1"/>
        <end position="11"/>
    </location>
</feature>
<keyword evidence="13" id="KW-1185">Reference proteome</keyword>
<name>A0AAV4ZDW8_9HYPH</name>
<accession>A0AAV4ZDW8</accession>
<dbReference type="InterPro" id="IPR050256">
    <property type="entry name" value="Glycosyltransferase_2"/>
</dbReference>
<dbReference type="EMBL" id="BPQF01000035">
    <property type="protein sequence ID" value="GJD42008.1"/>
    <property type="molecule type" value="Genomic_DNA"/>
</dbReference>
<evidence type="ECO:0000256" key="7">
    <source>
        <dbReference type="ARBA" id="ARBA00023136"/>
    </source>
</evidence>
<evidence type="ECO:0000256" key="8">
    <source>
        <dbReference type="ARBA" id="ARBA00038152"/>
    </source>
</evidence>
<dbReference type="GO" id="GO:0016757">
    <property type="term" value="F:glycosyltransferase activity"/>
    <property type="evidence" value="ECO:0007669"/>
    <property type="project" value="UniProtKB-KW"/>
</dbReference>
<protein>
    <submittedName>
        <fullName evidence="12">Glycosyltransferase</fullName>
    </submittedName>
</protein>
<evidence type="ECO:0000313" key="12">
    <source>
        <dbReference type="EMBL" id="GJD42008.1"/>
    </source>
</evidence>
<organism evidence="12 13">
    <name type="scientific">Methylobacterium bullatum</name>
    <dbReference type="NCBI Taxonomy" id="570505"/>
    <lineage>
        <taxon>Bacteria</taxon>
        <taxon>Pseudomonadati</taxon>
        <taxon>Pseudomonadota</taxon>
        <taxon>Alphaproteobacteria</taxon>
        <taxon>Hyphomicrobiales</taxon>
        <taxon>Methylobacteriaceae</taxon>
        <taxon>Methylobacterium</taxon>
    </lineage>
</organism>
<dbReference type="SUPFAM" id="SSF53448">
    <property type="entry name" value="Nucleotide-diphospho-sugar transferases"/>
    <property type="match status" value="1"/>
</dbReference>
<comment type="similarity">
    <text evidence="8">Belongs to the glycosyltransferase 2 family. GtrB subfamily.</text>
</comment>
<feature type="region of interest" description="Disordered" evidence="9">
    <location>
        <begin position="1"/>
        <end position="23"/>
    </location>
</feature>
<evidence type="ECO:0000256" key="3">
    <source>
        <dbReference type="ARBA" id="ARBA00022676"/>
    </source>
</evidence>
<comment type="subcellular location">
    <subcellularLocation>
        <location evidence="1">Cell membrane</location>
        <topology evidence="1">Multi-pass membrane protein</topology>
    </subcellularLocation>
</comment>
<dbReference type="Gene3D" id="3.90.550.10">
    <property type="entry name" value="Spore Coat Polysaccharide Biosynthesis Protein SpsA, Chain A"/>
    <property type="match status" value="1"/>
</dbReference>
<feature type="domain" description="Glycosyltransferase 2-like" evidence="11">
    <location>
        <begin position="33"/>
        <end position="194"/>
    </location>
</feature>
<evidence type="ECO:0000256" key="2">
    <source>
        <dbReference type="ARBA" id="ARBA00022475"/>
    </source>
</evidence>
<evidence type="ECO:0000256" key="4">
    <source>
        <dbReference type="ARBA" id="ARBA00022679"/>
    </source>
</evidence>
<dbReference type="PANTHER" id="PTHR48090:SF1">
    <property type="entry name" value="PROPHAGE BACTOPRENOL GLUCOSYL TRANSFERASE HOMOLOG"/>
    <property type="match status" value="1"/>
</dbReference>
<feature type="transmembrane region" description="Helical" evidence="10">
    <location>
        <begin position="257"/>
        <end position="278"/>
    </location>
</feature>
<evidence type="ECO:0000259" key="11">
    <source>
        <dbReference type="Pfam" id="PF00535"/>
    </source>
</evidence>
<evidence type="ECO:0000256" key="5">
    <source>
        <dbReference type="ARBA" id="ARBA00022692"/>
    </source>
</evidence>
<evidence type="ECO:0000256" key="9">
    <source>
        <dbReference type="SAM" id="MobiDB-lite"/>
    </source>
</evidence>
<dbReference type="Proteomes" id="UP001055307">
    <property type="component" value="Unassembled WGS sequence"/>
</dbReference>
<dbReference type="GO" id="GO:0005886">
    <property type="term" value="C:plasma membrane"/>
    <property type="evidence" value="ECO:0007669"/>
    <property type="project" value="UniProtKB-SubCell"/>
</dbReference>
<proteinExistence type="inferred from homology"/>
<evidence type="ECO:0000256" key="1">
    <source>
        <dbReference type="ARBA" id="ARBA00004651"/>
    </source>
</evidence>
<evidence type="ECO:0000313" key="13">
    <source>
        <dbReference type="Proteomes" id="UP001055307"/>
    </source>
</evidence>
<keyword evidence="6 10" id="KW-1133">Transmembrane helix</keyword>
<keyword evidence="7 10" id="KW-0472">Membrane</keyword>
<dbReference type="Pfam" id="PF00535">
    <property type="entry name" value="Glycos_transf_2"/>
    <property type="match status" value="1"/>
</dbReference>
<keyword evidence="4" id="KW-0808">Transferase</keyword>
<dbReference type="InterPro" id="IPR029044">
    <property type="entry name" value="Nucleotide-diphossugar_trans"/>
</dbReference>
<gene>
    <name evidence="12" type="ORF">OICFNHDK_4499</name>
</gene>
<keyword evidence="3" id="KW-0328">Glycosyltransferase</keyword>
<dbReference type="PANTHER" id="PTHR48090">
    <property type="entry name" value="UNDECAPRENYL-PHOSPHATE 4-DEOXY-4-FORMAMIDO-L-ARABINOSE TRANSFERASE-RELATED"/>
    <property type="match status" value="1"/>
</dbReference>
<evidence type="ECO:0000256" key="6">
    <source>
        <dbReference type="ARBA" id="ARBA00022989"/>
    </source>
</evidence>
<dbReference type="AlphaFoldDB" id="A0AAV4ZDW8"/>
<sequence length="349" mass="38759">MRRYTSADRTFRPPATRMTVTSPSAQIGTPTYSLVVPVFNEEVVLPVLLHRLDQLLAKLDGPAEVIIVDDGSTDMTGIVAAGRAKDDPRYRYLALSRNFGHQVAITAGMERAAGAAVVVMDADLQDPPEVVLELAAKWREGYEIVYARRLSREGESRFKRWTAGLFYRLIRALTAIDIPADVGDFRLVDRKALDAFLAMPERDRFVRGMFSWMGFRQTAVPFHRLSRTLGQTKYGWSKMLRLAFDGIVGFSDIPLRFALWAGTGVSLFALAYGFYIAVRALYDPALVSGWASIVVLVSFLAGMNLLMTGIVGLYVGRIHTEVKKRPLYVVGRAVGFPEDEQDATSRIAA</sequence>
<evidence type="ECO:0000256" key="10">
    <source>
        <dbReference type="SAM" id="Phobius"/>
    </source>
</evidence>
<dbReference type="InterPro" id="IPR001173">
    <property type="entry name" value="Glyco_trans_2-like"/>
</dbReference>
<dbReference type="FunFam" id="3.90.550.10:FF:000079">
    <property type="entry name" value="Probable glycosyl transferase"/>
    <property type="match status" value="1"/>
</dbReference>
<keyword evidence="5 10" id="KW-0812">Transmembrane</keyword>
<comment type="caution">
    <text evidence="12">The sequence shown here is derived from an EMBL/GenBank/DDBJ whole genome shotgun (WGS) entry which is preliminary data.</text>
</comment>
<keyword evidence="2" id="KW-1003">Cell membrane</keyword>